<comment type="caution">
    <text evidence="1">The sequence shown here is derived from an EMBL/GenBank/DDBJ whole genome shotgun (WGS) entry which is preliminary data.</text>
</comment>
<organism evidence="1 2">
    <name type="scientific">Gigaspora margarita</name>
    <dbReference type="NCBI Taxonomy" id="4874"/>
    <lineage>
        <taxon>Eukaryota</taxon>
        <taxon>Fungi</taxon>
        <taxon>Fungi incertae sedis</taxon>
        <taxon>Mucoromycota</taxon>
        <taxon>Glomeromycotina</taxon>
        <taxon>Glomeromycetes</taxon>
        <taxon>Diversisporales</taxon>
        <taxon>Gigasporaceae</taxon>
        <taxon>Gigaspora</taxon>
    </lineage>
</organism>
<feature type="non-terminal residue" evidence="1">
    <location>
        <position position="1"/>
    </location>
</feature>
<dbReference type="EMBL" id="CAJVQB010044073">
    <property type="protein sequence ID" value="CAG8831636.1"/>
    <property type="molecule type" value="Genomic_DNA"/>
</dbReference>
<dbReference type="Proteomes" id="UP000789901">
    <property type="component" value="Unassembled WGS sequence"/>
</dbReference>
<proteinExistence type="predicted"/>
<keyword evidence="2" id="KW-1185">Reference proteome</keyword>
<protein>
    <submittedName>
        <fullName evidence="1">92_t:CDS:1</fullName>
    </submittedName>
</protein>
<evidence type="ECO:0000313" key="2">
    <source>
        <dbReference type="Proteomes" id="UP000789901"/>
    </source>
</evidence>
<reference evidence="1 2" key="1">
    <citation type="submission" date="2021-06" db="EMBL/GenBank/DDBJ databases">
        <authorList>
            <person name="Kallberg Y."/>
            <person name="Tangrot J."/>
            <person name="Rosling A."/>
        </authorList>
    </citation>
    <scope>NUCLEOTIDE SEQUENCE [LARGE SCALE GENOMIC DNA]</scope>
    <source>
        <strain evidence="1 2">120-4 pot B 10/14</strain>
    </source>
</reference>
<sequence>IILLVKNAWDTISTETTKNCWHHTGILPSRHLDKIFLELEIIIDKDKTQNIQVFEVIVTQYEAQNIIDLTINTESDNLHKDISIIIILLQLKKLWMIIEL</sequence>
<evidence type="ECO:0000313" key="1">
    <source>
        <dbReference type="EMBL" id="CAG8831636.1"/>
    </source>
</evidence>
<name>A0ABN7WHL4_GIGMA</name>
<gene>
    <name evidence="1" type="ORF">GMARGA_LOCUS30737</name>
</gene>
<accession>A0ABN7WHL4</accession>